<name>A0A6A3GNU6_9STRA</name>
<accession>A0A6A3GNU6</accession>
<evidence type="ECO:0000313" key="4">
    <source>
        <dbReference type="EMBL" id="KAE8958450.1"/>
    </source>
</evidence>
<feature type="domain" description="CCHC-type" evidence="3">
    <location>
        <begin position="205"/>
        <end position="221"/>
    </location>
</feature>
<keyword evidence="1" id="KW-0479">Metal-binding</keyword>
<feature type="region of interest" description="Disordered" evidence="2">
    <location>
        <begin position="220"/>
        <end position="244"/>
    </location>
</feature>
<dbReference type="GO" id="GO:0008270">
    <property type="term" value="F:zinc ion binding"/>
    <property type="evidence" value="ECO:0007669"/>
    <property type="project" value="UniProtKB-KW"/>
</dbReference>
<evidence type="ECO:0000256" key="2">
    <source>
        <dbReference type="SAM" id="MobiDB-lite"/>
    </source>
</evidence>
<dbReference type="InterPro" id="IPR001878">
    <property type="entry name" value="Znf_CCHC"/>
</dbReference>
<proteinExistence type="predicted"/>
<dbReference type="SMART" id="SM00343">
    <property type="entry name" value="ZnF_C2HC"/>
    <property type="match status" value="1"/>
</dbReference>
<dbReference type="Pfam" id="PF00098">
    <property type="entry name" value="zf-CCHC"/>
    <property type="match status" value="1"/>
</dbReference>
<dbReference type="Gene3D" id="4.10.60.10">
    <property type="entry name" value="Zinc finger, CCHC-type"/>
    <property type="match status" value="1"/>
</dbReference>
<dbReference type="Proteomes" id="UP000435112">
    <property type="component" value="Unassembled WGS sequence"/>
</dbReference>
<keyword evidence="1" id="KW-0863">Zinc-finger</keyword>
<dbReference type="PANTHER" id="PTHR47481">
    <property type="match status" value="1"/>
</dbReference>
<dbReference type="PROSITE" id="PS50158">
    <property type="entry name" value="ZF_CCHC"/>
    <property type="match status" value="1"/>
</dbReference>
<protein>
    <recommendedName>
        <fullName evidence="3">CCHC-type domain-containing protein</fullName>
    </recommendedName>
</protein>
<dbReference type="SUPFAM" id="SSF57756">
    <property type="entry name" value="Retrovirus zinc finger-like domains"/>
    <property type="match status" value="1"/>
</dbReference>
<comment type="caution">
    <text evidence="4">The sequence shown here is derived from an EMBL/GenBank/DDBJ whole genome shotgun (WGS) entry which is preliminary data.</text>
</comment>
<dbReference type="GO" id="GO:0003676">
    <property type="term" value="F:nucleic acid binding"/>
    <property type="evidence" value="ECO:0007669"/>
    <property type="project" value="InterPro"/>
</dbReference>
<dbReference type="AlphaFoldDB" id="A0A6A3GNU6"/>
<dbReference type="OrthoDB" id="165998at2759"/>
<dbReference type="Pfam" id="PF14223">
    <property type="entry name" value="Retrotran_gag_2"/>
    <property type="match status" value="1"/>
</dbReference>
<gene>
    <name evidence="4" type="ORF">PR002_g30864</name>
</gene>
<organism evidence="4 5">
    <name type="scientific">Phytophthora rubi</name>
    <dbReference type="NCBI Taxonomy" id="129364"/>
    <lineage>
        <taxon>Eukaryota</taxon>
        <taxon>Sar</taxon>
        <taxon>Stramenopiles</taxon>
        <taxon>Oomycota</taxon>
        <taxon>Peronosporomycetes</taxon>
        <taxon>Peronosporales</taxon>
        <taxon>Peronosporaceae</taxon>
        <taxon>Phytophthora</taxon>
    </lineage>
</organism>
<dbReference type="PANTHER" id="PTHR47481:SF7">
    <property type="entry name" value="CCHC-TYPE DOMAIN-CONTAINING PROTEIN"/>
    <property type="match status" value="1"/>
</dbReference>
<dbReference type="EMBL" id="QXFU01007457">
    <property type="protein sequence ID" value="KAE8958450.1"/>
    <property type="molecule type" value="Genomic_DNA"/>
</dbReference>
<reference evidence="4 5" key="1">
    <citation type="submission" date="2018-09" db="EMBL/GenBank/DDBJ databases">
        <title>Genomic investigation of the strawberry pathogen Phytophthora fragariae indicates pathogenicity is determined by transcriptional variation in three key races.</title>
        <authorList>
            <person name="Adams T.M."/>
            <person name="Armitage A.D."/>
            <person name="Sobczyk M.K."/>
            <person name="Bates H.J."/>
            <person name="Dunwell J.M."/>
            <person name="Nellist C.F."/>
            <person name="Harrison R.J."/>
        </authorList>
    </citation>
    <scope>NUCLEOTIDE SEQUENCE [LARGE SCALE GENOMIC DNA]</scope>
    <source>
        <strain evidence="4 5">SCRP324</strain>
    </source>
</reference>
<evidence type="ECO:0000313" key="5">
    <source>
        <dbReference type="Proteomes" id="UP000435112"/>
    </source>
</evidence>
<dbReference type="InterPro" id="IPR036875">
    <property type="entry name" value="Znf_CCHC_sf"/>
</dbReference>
<keyword evidence="1" id="KW-0862">Zinc</keyword>
<sequence>MRMTLARKGLLAHVQVVEDPAEITEAWLLNDMKALGLIAQGVAVEHHTKIQSATSAIMAWNTLRDFYNRTTMHNRVTMTRRLHEFKMDDGVTMTKHLDNFDDLIVGLQTLGETLDEACQLVILLSSLSPEYELICSIVENSKDFTLIEVKEKLLKEYERLDKKEGAERALKAATDGSKYKGAKTFKGGKGSKGYSARKHGGFKGKCFNCGQVGHMKRDCPDPNAGNDNDARCDGAHDASPQGLV</sequence>
<evidence type="ECO:0000256" key="1">
    <source>
        <dbReference type="PROSITE-ProRule" id="PRU00047"/>
    </source>
</evidence>
<evidence type="ECO:0000259" key="3">
    <source>
        <dbReference type="PROSITE" id="PS50158"/>
    </source>
</evidence>